<feature type="compositionally biased region" description="Basic residues" evidence="1">
    <location>
        <begin position="81"/>
        <end position="94"/>
    </location>
</feature>
<sequence length="94" mass="10546">MKKKLHTNLAPGLFIVRVKSTSSMQALISSCPGSCVEYSDPIRTILASKDAESRKAYRTTACGRNRSRKRTIAEGSWGLKKLQHTTTKRKEHIQ</sequence>
<feature type="region of interest" description="Disordered" evidence="1">
    <location>
        <begin position="74"/>
        <end position="94"/>
    </location>
</feature>
<gene>
    <name evidence="2" type="ORF">CSSPJE1EN2_LOCUS9040</name>
</gene>
<proteinExistence type="predicted"/>
<keyword evidence="3" id="KW-1185">Reference proteome</keyword>
<dbReference type="Proteomes" id="UP001497522">
    <property type="component" value="Chromosome 16"/>
</dbReference>
<reference evidence="2" key="1">
    <citation type="submission" date="2024-03" db="EMBL/GenBank/DDBJ databases">
        <authorList>
            <consortium name="ELIXIR-Norway"/>
            <consortium name="Elixir Norway"/>
        </authorList>
    </citation>
    <scope>NUCLEOTIDE SEQUENCE</scope>
</reference>
<accession>A0ABP1ATY9</accession>
<evidence type="ECO:0000256" key="1">
    <source>
        <dbReference type="SAM" id="MobiDB-lite"/>
    </source>
</evidence>
<dbReference type="PROSITE" id="PS51257">
    <property type="entry name" value="PROKAR_LIPOPROTEIN"/>
    <property type="match status" value="1"/>
</dbReference>
<organism evidence="2 3">
    <name type="scientific">Sphagnum jensenii</name>
    <dbReference type="NCBI Taxonomy" id="128206"/>
    <lineage>
        <taxon>Eukaryota</taxon>
        <taxon>Viridiplantae</taxon>
        <taxon>Streptophyta</taxon>
        <taxon>Embryophyta</taxon>
        <taxon>Bryophyta</taxon>
        <taxon>Sphagnophytina</taxon>
        <taxon>Sphagnopsida</taxon>
        <taxon>Sphagnales</taxon>
        <taxon>Sphagnaceae</taxon>
        <taxon>Sphagnum</taxon>
    </lineage>
</organism>
<name>A0ABP1ATY9_9BRYO</name>
<evidence type="ECO:0000313" key="2">
    <source>
        <dbReference type="EMBL" id="CAK9866045.1"/>
    </source>
</evidence>
<protein>
    <submittedName>
        <fullName evidence="2">Uncharacterized protein</fullName>
    </submittedName>
</protein>
<evidence type="ECO:0000313" key="3">
    <source>
        <dbReference type="Proteomes" id="UP001497522"/>
    </source>
</evidence>
<dbReference type="EMBL" id="OZ023717">
    <property type="protein sequence ID" value="CAK9866045.1"/>
    <property type="molecule type" value="Genomic_DNA"/>
</dbReference>